<accession>A0A510Y9M9</accession>
<feature type="region of interest" description="Disordered" evidence="1">
    <location>
        <begin position="167"/>
        <end position="203"/>
    </location>
</feature>
<feature type="compositionally biased region" description="Polar residues" evidence="1">
    <location>
        <begin position="167"/>
        <end position="180"/>
    </location>
</feature>
<reference evidence="3 4" key="1">
    <citation type="submission" date="2019-07" db="EMBL/GenBank/DDBJ databases">
        <title>Whole genome shotgun sequence of Marinococcus halophilus NBRC 102359.</title>
        <authorList>
            <person name="Hosoyama A."/>
            <person name="Uohara A."/>
            <person name="Ohji S."/>
            <person name="Ichikawa N."/>
        </authorList>
    </citation>
    <scope>NUCLEOTIDE SEQUENCE [LARGE SCALE GENOMIC DNA]</scope>
    <source>
        <strain evidence="3 4">NBRC 102359</strain>
    </source>
</reference>
<dbReference type="Gene3D" id="3.10.450.40">
    <property type="match status" value="1"/>
</dbReference>
<dbReference type="AlphaFoldDB" id="A0A510Y9M9"/>
<feature type="domain" description="PepSY" evidence="2">
    <location>
        <begin position="59"/>
        <end position="111"/>
    </location>
</feature>
<gene>
    <name evidence="3" type="ORF">MHA01_29970</name>
</gene>
<dbReference type="Pfam" id="PF03413">
    <property type="entry name" value="PepSY"/>
    <property type="match status" value="1"/>
</dbReference>
<dbReference type="EMBL" id="BJUN01000028">
    <property type="protein sequence ID" value="GEK60092.1"/>
    <property type="molecule type" value="Genomic_DNA"/>
</dbReference>
<dbReference type="RefSeq" id="WP_158219207.1">
    <property type="nucleotide sequence ID" value="NZ_BJUN01000028.1"/>
</dbReference>
<sequence length="203" mass="21633">MKGKMIAGSLAGVTALGALIGAGVYTAGGVGAETSSVPASEETAAESKESTSSGNGKEKISADEAVMIAEKETNGKAVELQLDMEDQKYEVEVEGEDEYDIEVGAFSGEVIQKETDDDKDNEEPLVQDGDSVSLEDIVASGMGELSGELDEWELDREESGYDLSVETNEQEGNFFINNADGTIASRDIEDDHDDDNDDDRDDD</sequence>
<comment type="caution">
    <text evidence="3">The sequence shown here is derived from an EMBL/GenBank/DDBJ whole genome shotgun (WGS) entry which is preliminary data.</text>
</comment>
<protein>
    <recommendedName>
        <fullName evidence="2">PepSY domain-containing protein</fullName>
    </recommendedName>
</protein>
<feature type="region of interest" description="Disordered" evidence="1">
    <location>
        <begin position="111"/>
        <end position="131"/>
    </location>
</feature>
<evidence type="ECO:0000259" key="2">
    <source>
        <dbReference type="Pfam" id="PF03413"/>
    </source>
</evidence>
<dbReference type="InterPro" id="IPR025711">
    <property type="entry name" value="PepSY"/>
</dbReference>
<dbReference type="STRING" id="1371.GCA_900166605_01708"/>
<feature type="region of interest" description="Disordered" evidence="1">
    <location>
        <begin position="30"/>
        <end position="60"/>
    </location>
</feature>
<dbReference type="Proteomes" id="UP000321051">
    <property type="component" value="Unassembled WGS sequence"/>
</dbReference>
<organism evidence="3 4">
    <name type="scientific">Marinococcus halophilus</name>
    <dbReference type="NCBI Taxonomy" id="1371"/>
    <lineage>
        <taxon>Bacteria</taxon>
        <taxon>Bacillati</taxon>
        <taxon>Bacillota</taxon>
        <taxon>Bacilli</taxon>
        <taxon>Bacillales</taxon>
        <taxon>Bacillaceae</taxon>
        <taxon>Marinococcus</taxon>
    </lineage>
</organism>
<feature type="compositionally biased region" description="Acidic residues" evidence="1">
    <location>
        <begin position="188"/>
        <end position="203"/>
    </location>
</feature>
<evidence type="ECO:0000313" key="3">
    <source>
        <dbReference type="EMBL" id="GEK60092.1"/>
    </source>
</evidence>
<proteinExistence type="predicted"/>
<keyword evidence="4" id="KW-1185">Reference proteome</keyword>
<evidence type="ECO:0000256" key="1">
    <source>
        <dbReference type="SAM" id="MobiDB-lite"/>
    </source>
</evidence>
<evidence type="ECO:0000313" key="4">
    <source>
        <dbReference type="Proteomes" id="UP000321051"/>
    </source>
</evidence>
<name>A0A510Y9M9_MARHA</name>